<protein>
    <recommendedName>
        <fullName evidence="2">Oxidoreductase-like domain-containing protein</fullName>
    </recommendedName>
</protein>
<evidence type="ECO:0000313" key="3">
    <source>
        <dbReference type="EMBL" id="TRM59620.1"/>
    </source>
</evidence>
<dbReference type="EMBL" id="VDMD01000027">
    <property type="protein sequence ID" value="TRM59620.1"/>
    <property type="molecule type" value="Genomic_DNA"/>
</dbReference>
<proteinExistence type="predicted"/>
<dbReference type="InterPro" id="IPR039251">
    <property type="entry name" value="OXLD1"/>
</dbReference>
<dbReference type="OrthoDB" id="10064411at2759"/>
<feature type="region of interest" description="Disordered" evidence="1">
    <location>
        <begin position="1"/>
        <end position="21"/>
    </location>
</feature>
<reference evidence="3 4" key="1">
    <citation type="journal article" date="2019" name="New Phytol.">
        <title>Comparative genomics reveals unique wood-decay strategies and fruiting body development in the Schizophyllaceae.</title>
        <authorList>
            <person name="Almasi E."/>
            <person name="Sahu N."/>
            <person name="Krizsan K."/>
            <person name="Balint B."/>
            <person name="Kovacs G.M."/>
            <person name="Kiss B."/>
            <person name="Cseklye J."/>
            <person name="Drula E."/>
            <person name="Henrissat B."/>
            <person name="Nagy I."/>
            <person name="Chovatia M."/>
            <person name="Adam C."/>
            <person name="LaButti K."/>
            <person name="Lipzen A."/>
            <person name="Riley R."/>
            <person name="Grigoriev I.V."/>
            <person name="Nagy L.G."/>
        </authorList>
    </citation>
    <scope>NUCLEOTIDE SEQUENCE [LARGE SCALE GENOMIC DNA]</scope>
    <source>
        <strain evidence="3 4">NL-1724</strain>
    </source>
</reference>
<comment type="caution">
    <text evidence="3">The sequence shown here is derived from an EMBL/GenBank/DDBJ whole genome shotgun (WGS) entry which is preliminary data.</text>
</comment>
<dbReference type="Pfam" id="PF09791">
    <property type="entry name" value="Oxidored-like"/>
    <property type="match status" value="1"/>
</dbReference>
<keyword evidence="4" id="KW-1185">Reference proteome</keyword>
<gene>
    <name evidence="3" type="ORF">BD626DRAFT_607597</name>
</gene>
<name>A0A550C4D7_9AGAR</name>
<feature type="non-terminal residue" evidence="3">
    <location>
        <position position="1"/>
    </location>
</feature>
<sequence>STVISRLKQRKGGQNLSNRYRRLERSVRSKQAFTQELEDIQDEETSAPAAPITLSQAPAHTFKGYTIPDEPRPPEADECCMSGCAVCVYDLHEEALQAYKASVANIRAGLVTMGVPESQWPARLQAKAGPVKRADRPNADVSLSAFEQMERSLAAKRAVNQPGSQ</sequence>
<dbReference type="Proteomes" id="UP000320762">
    <property type="component" value="Unassembled WGS sequence"/>
</dbReference>
<dbReference type="InterPro" id="IPR019180">
    <property type="entry name" value="Oxidoreductase-like_N"/>
</dbReference>
<evidence type="ECO:0000313" key="4">
    <source>
        <dbReference type="Proteomes" id="UP000320762"/>
    </source>
</evidence>
<dbReference type="GO" id="GO:0005739">
    <property type="term" value="C:mitochondrion"/>
    <property type="evidence" value="ECO:0007669"/>
    <property type="project" value="TreeGrafter"/>
</dbReference>
<dbReference type="PANTHER" id="PTHR21193">
    <property type="entry name" value="OXIDOREDUCTASE-LIKE DOMAIN-CONTAINING PROTEIN 1"/>
    <property type="match status" value="1"/>
</dbReference>
<evidence type="ECO:0000256" key="1">
    <source>
        <dbReference type="SAM" id="MobiDB-lite"/>
    </source>
</evidence>
<dbReference type="PANTHER" id="PTHR21193:SF3">
    <property type="entry name" value="OXIDOREDUCTASE-LIKE DOMAIN-CONTAINING PROTEIN 1"/>
    <property type="match status" value="1"/>
</dbReference>
<evidence type="ECO:0000259" key="2">
    <source>
        <dbReference type="Pfam" id="PF09791"/>
    </source>
</evidence>
<dbReference type="AlphaFoldDB" id="A0A550C4D7"/>
<accession>A0A550C4D7</accession>
<dbReference type="STRING" id="97359.A0A550C4D7"/>
<feature type="domain" description="Oxidoreductase-like" evidence="2">
    <location>
        <begin position="61"/>
        <end position="106"/>
    </location>
</feature>
<organism evidence="3 4">
    <name type="scientific">Schizophyllum amplum</name>
    <dbReference type="NCBI Taxonomy" id="97359"/>
    <lineage>
        <taxon>Eukaryota</taxon>
        <taxon>Fungi</taxon>
        <taxon>Dikarya</taxon>
        <taxon>Basidiomycota</taxon>
        <taxon>Agaricomycotina</taxon>
        <taxon>Agaricomycetes</taxon>
        <taxon>Agaricomycetidae</taxon>
        <taxon>Agaricales</taxon>
        <taxon>Schizophyllaceae</taxon>
        <taxon>Schizophyllum</taxon>
    </lineage>
</organism>